<evidence type="ECO:0000313" key="2">
    <source>
        <dbReference type="Proteomes" id="UP001301728"/>
    </source>
</evidence>
<accession>A0ABU5U0K5</accession>
<dbReference type="Proteomes" id="UP001301728">
    <property type="component" value="Unassembled WGS sequence"/>
</dbReference>
<keyword evidence="2" id="KW-1185">Reference proteome</keyword>
<dbReference type="RefSeq" id="WP_323224297.1">
    <property type="nucleotide sequence ID" value="NZ_JAYGHT010000091.1"/>
</dbReference>
<reference evidence="1 2" key="1">
    <citation type="submission" date="2023-12" db="EMBL/GenBank/DDBJ databases">
        <title>Baltic Sea Cyanobacteria.</title>
        <authorList>
            <person name="Delbaje E."/>
            <person name="Fewer D.P."/>
            <person name="Shishido T.K."/>
        </authorList>
    </citation>
    <scope>NUCLEOTIDE SEQUENCE [LARGE SCALE GENOMIC DNA]</scope>
    <source>
        <strain evidence="1 2">CCNP 1315</strain>
    </source>
</reference>
<dbReference type="InterPro" id="IPR013325">
    <property type="entry name" value="RNA_pol_sigma_r2"/>
</dbReference>
<comment type="caution">
    <text evidence="1">The sequence shown here is derived from an EMBL/GenBank/DDBJ whole genome shotgun (WGS) entry which is preliminary data.</text>
</comment>
<evidence type="ECO:0000313" key="1">
    <source>
        <dbReference type="EMBL" id="MEA5520732.1"/>
    </source>
</evidence>
<sequence length="223" mass="26693">MDNIHVQLRQLVAEACTYPPESVERRQRLNQMIRTIMRSGKLWRENSEYYNDALQETWEYCCGNLEEYDPERASVITWLDNHLKKRLRTWRDRKYRQLNRQVSLSNPETDFTDPIERVAANPDLQPVLEIWDKTTEWVNRDPDRVLCETCFRNCPEINCQVLFQKRFPSETPWNDIASDFDLTPAEAKDLPKFYNRKCLPLLREFGISQGYLDPSKTRKKRQS</sequence>
<dbReference type="EMBL" id="JAYGHT010000091">
    <property type="protein sequence ID" value="MEA5520732.1"/>
    <property type="molecule type" value="Genomic_DNA"/>
</dbReference>
<name>A0ABU5U0K5_9CYAN</name>
<organism evidence="1 2">
    <name type="scientific">Limnoraphis robusta CCNP1315</name>
    <dbReference type="NCBI Taxonomy" id="3110306"/>
    <lineage>
        <taxon>Bacteria</taxon>
        <taxon>Bacillati</taxon>
        <taxon>Cyanobacteriota</taxon>
        <taxon>Cyanophyceae</taxon>
        <taxon>Oscillatoriophycideae</taxon>
        <taxon>Oscillatoriales</taxon>
        <taxon>Sirenicapillariaceae</taxon>
        <taxon>Limnoraphis</taxon>
    </lineage>
</organism>
<proteinExistence type="predicted"/>
<gene>
    <name evidence="1" type="ORF">VB854_17465</name>
</gene>
<protein>
    <submittedName>
        <fullName evidence="1">Sigma-70 family RNA polymerase sigma factor</fullName>
    </submittedName>
</protein>
<dbReference type="SUPFAM" id="SSF88946">
    <property type="entry name" value="Sigma2 domain of RNA polymerase sigma factors"/>
    <property type="match status" value="1"/>
</dbReference>